<dbReference type="InterPro" id="IPR024072">
    <property type="entry name" value="DHFR-like_dom_sf"/>
</dbReference>
<evidence type="ECO:0000259" key="1">
    <source>
        <dbReference type="Pfam" id="PF01872"/>
    </source>
</evidence>
<feature type="domain" description="Bacterial bifunctional deaminase-reductase C-terminal" evidence="1">
    <location>
        <begin position="3"/>
        <end position="177"/>
    </location>
</feature>
<name>A0A0K1JML1_9MICO</name>
<proteinExistence type="predicted"/>
<dbReference type="GO" id="GO:0009231">
    <property type="term" value="P:riboflavin biosynthetic process"/>
    <property type="evidence" value="ECO:0007669"/>
    <property type="project" value="InterPro"/>
</dbReference>
<dbReference type="OrthoDB" id="3427770at2"/>
<organism evidence="2 3">
    <name type="scientific">Luteipulveratus mongoliensis</name>
    <dbReference type="NCBI Taxonomy" id="571913"/>
    <lineage>
        <taxon>Bacteria</taxon>
        <taxon>Bacillati</taxon>
        <taxon>Actinomycetota</taxon>
        <taxon>Actinomycetes</taxon>
        <taxon>Micrococcales</taxon>
        <taxon>Dermacoccaceae</taxon>
        <taxon>Luteipulveratus</taxon>
    </lineage>
</organism>
<accession>A0A0K1JML1</accession>
<gene>
    <name evidence="2" type="ORF">VV02_22290</name>
</gene>
<dbReference type="EMBL" id="CP011112">
    <property type="protein sequence ID" value="AKU17954.1"/>
    <property type="molecule type" value="Genomic_DNA"/>
</dbReference>
<dbReference type="InterPro" id="IPR050765">
    <property type="entry name" value="Riboflavin_Biosynth_HTPR"/>
</dbReference>
<sequence>MTKVQYFTACTLDGFIADENNSLDWLFEVPHDVDDGYWDVFIADVGPLVMGATTYEWMLDRHDMVANPAQWHEFYDDRPAWVFTHRELPAIPGVDVTFVEGDVREAYDQIAAAAGDKNIWVLGGGDLVGQLDDAGLLDEIILGMTPVTLGAGAPLLPRRITSSRMRFRQAEQIGQRIRIVLEVDHAR</sequence>
<dbReference type="PATRIC" id="fig|571913.6.peg.4514"/>
<reference evidence="2 3" key="1">
    <citation type="submission" date="2015-03" db="EMBL/GenBank/DDBJ databases">
        <title>Luteipulveratus halotolerans sp. nov., a novel actinobacterium (Dermacoccaceae) from Sarawak, Malaysia.</title>
        <authorList>
            <person name="Juboi H."/>
            <person name="Basik A."/>
            <person name="Shamsul S.S."/>
            <person name="Arnold P."/>
            <person name="Schmitt E.K."/>
            <person name="Sanglier J.-J."/>
            <person name="Yeo T."/>
        </authorList>
    </citation>
    <scope>NUCLEOTIDE SEQUENCE [LARGE SCALE GENOMIC DNA]</scope>
    <source>
        <strain evidence="2 3">MN07-A0370</strain>
    </source>
</reference>
<dbReference type="PANTHER" id="PTHR38011">
    <property type="entry name" value="DIHYDROFOLATE REDUCTASE FAMILY PROTEIN (AFU_ORTHOLOGUE AFUA_8G06820)"/>
    <property type="match status" value="1"/>
</dbReference>
<dbReference type="InterPro" id="IPR002734">
    <property type="entry name" value="RibDG_C"/>
</dbReference>
<dbReference type="STRING" id="571913.VV02_22290"/>
<protein>
    <submittedName>
        <fullName evidence="2">Deaminase</fullName>
    </submittedName>
</protein>
<dbReference type="KEGG" id="lmoi:VV02_22290"/>
<dbReference type="PANTHER" id="PTHR38011:SF11">
    <property type="entry name" value="2,5-DIAMINO-6-RIBOSYLAMINO-4(3H)-PYRIMIDINONE 5'-PHOSPHATE REDUCTASE"/>
    <property type="match status" value="1"/>
</dbReference>
<evidence type="ECO:0000313" key="2">
    <source>
        <dbReference type="EMBL" id="AKU17954.1"/>
    </source>
</evidence>
<dbReference type="Pfam" id="PF01872">
    <property type="entry name" value="RibD_C"/>
    <property type="match status" value="1"/>
</dbReference>
<dbReference type="SUPFAM" id="SSF53597">
    <property type="entry name" value="Dihydrofolate reductase-like"/>
    <property type="match status" value="1"/>
</dbReference>
<dbReference type="RefSeq" id="WP_052595175.1">
    <property type="nucleotide sequence ID" value="NZ_CP011112.1"/>
</dbReference>
<dbReference type="AlphaFoldDB" id="A0A0K1JML1"/>
<dbReference type="Gene3D" id="3.40.430.10">
    <property type="entry name" value="Dihydrofolate Reductase, subunit A"/>
    <property type="match status" value="1"/>
</dbReference>
<dbReference type="Proteomes" id="UP000066480">
    <property type="component" value="Chromosome"/>
</dbReference>
<dbReference type="GO" id="GO:0008703">
    <property type="term" value="F:5-amino-6-(5-phosphoribosylamino)uracil reductase activity"/>
    <property type="evidence" value="ECO:0007669"/>
    <property type="project" value="InterPro"/>
</dbReference>
<keyword evidence="3" id="KW-1185">Reference proteome</keyword>
<evidence type="ECO:0000313" key="3">
    <source>
        <dbReference type="Proteomes" id="UP000066480"/>
    </source>
</evidence>